<name>A0ABP3JFA9_9ACTN</name>
<dbReference type="RefSeq" id="WP_344087028.1">
    <property type="nucleotide sequence ID" value="NZ_BAAAHB010000008.1"/>
</dbReference>
<accession>A0ABP3JFA9</accession>
<evidence type="ECO:0008006" key="5">
    <source>
        <dbReference type="Google" id="ProtNLM"/>
    </source>
</evidence>
<reference evidence="4" key="1">
    <citation type="journal article" date="2019" name="Int. J. Syst. Evol. Microbiol.">
        <title>The Global Catalogue of Microorganisms (GCM) 10K type strain sequencing project: providing services to taxonomists for standard genome sequencing and annotation.</title>
        <authorList>
            <consortium name="The Broad Institute Genomics Platform"/>
            <consortium name="The Broad Institute Genome Sequencing Center for Infectious Disease"/>
            <person name="Wu L."/>
            <person name="Ma J."/>
        </authorList>
    </citation>
    <scope>NUCLEOTIDE SEQUENCE [LARGE SCALE GENOMIC DNA]</scope>
    <source>
        <strain evidence="4">JCM 10649</strain>
    </source>
</reference>
<feature type="region of interest" description="Disordered" evidence="1">
    <location>
        <begin position="103"/>
        <end position="128"/>
    </location>
</feature>
<proteinExistence type="predicted"/>
<feature type="compositionally biased region" description="Polar residues" evidence="1">
    <location>
        <begin position="112"/>
        <end position="128"/>
    </location>
</feature>
<evidence type="ECO:0000313" key="3">
    <source>
        <dbReference type="EMBL" id="GAA0451731.1"/>
    </source>
</evidence>
<sequence length="128" mass="12484">MHTCASPLSPLSPLSSLRRAATTALAAAGFAGTLLVTVPATSTAATVAAAAVAAAAAHLTAPTCRGAGCHGQGPGGRCGGAAHRVTALRDDGCVQDAHPHPPHRTACGTSRAEVTQGTGPSTSCAEWH</sequence>
<gene>
    <name evidence="3" type="ORF">GCM10009544_13150</name>
</gene>
<evidence type="ECO:0000256" key="2">
    <source>
        <dbReference type="SAM" id="SignalP"/>
    </source>
</evidence>
<feature type="signal peptide" evidence="2">
    <location>
        <begin position="1"/>
        <end position="26"/>
    </location>
</feature>
<dbReference type="Proteomes" id="UP001499895">
    <property type="component" value="Unassembled WGS sequence"/>
</dbReference>
<evidence type="ECO:0000313" key="4">
    <source>
        <dbReference type="Proteomes" id="UP001499895"/>
    </source>
</evidence>
<comment type="caution">
    <text evidence="3">The sequence shown here is derived from an EMBL/GenBank/DDBJ whole genome shotgun (WGS) entry which is preliminary data.</text>
</comment>
<protein>
    <recommendedName>
        <fullName evidence="5">Secreted protein</fullName>
    </recommendedName>
</protein>
<evidence type="ECO:0000256" key="1">
    <source>
        <dbReference type="SAM" id="MobiDB-lite"/>
    </source>
</evidence>
<keyword evidence="4" id="KW-1185">Reference proteome</keyword>
<organism evidence="3 4">
    <name type="scientific">Streptomyces stramineus</name>
    <dbReference type="NCBI Taxonomy" id="173861"/>
    <lineage>
        <taxon>Bacteria</taxon>
        <taxon>Bacillati</taxon>
        <taxon>Actinomycetota</taxon>
        <taxon>Actinomycetes</taxon>
        <taxon>Kitasatosporales</taxon>
        <taxon>Streptomycetaceae</taxon>
        <taxon>Streptomyces</taxon>
    </lineage>
</organism>
<keyword evidence="2" id="KW-0732">Signal</keyword>
<dbReference type="EMBL" id="BAAAHB010000008">
    <property type="protein sequence ID" value="GAA0451731.1"/>
    <property type="molecule type" value="Genomic_DNA"/>
</dbReference>
<feature type="chain" id="PRO_5046381219" description="Secreted protein" evidence="2">
    <location>
        <begin position="27"/>
        <end position="128"/>
    </location>
</feature>